<sequence>MQQLKVIVTESVTTLKPKLTAVTEQNNQVTQKVISDLCLDTNLDSGTIAILNQIEAEHNYYQTCGRW</sequence>
<organism evidence="1 2">
    <name type="scientific">Anabaena catenula FACHB-362</name>
    <dbReference type="NCBI Taxonomy" id="2692877"/>
    <lineage>
        <taxon>Bacteria</taxon>
        <taxon>Bacillati</taxon>
        <taxon>Cyanobacteriota</taxon>
        <taxon>Cyanophyceae</taxon>
        <taxon>Nostocales</taxon>
        <taxon>Nostocaceae</taxon>
        <taxon>Anabaena</taxon>
    </lineage>
</organism>
<gene>
    <name evidence="1" type="ORF">H6G68_23405</name>
</gene>
<dbReference type="RefSeq" id="WP_190908798.1">
    <property type="nucleotide sequence ID" value="NZ_JACJTQ010000055.1"/>
</dbReference>
<comment type="caution">
    <text evidence="1">The sequence shown here is derived from an EMBL/GenBank/DDBJ whole genome shotgun (WGS) entry which is preliminary data.</text>
</comment>
<name>A0ABR8J8F6_9NOST</name>
<accession>A0ABR8J8F6</accession>
<evidence type="ECO:0000313" key="2">
    <source>
        <dbReference type="Proteomes" id="UP000660381"/>
    </source>
</evidence>
<dbReference type="EMBL" id="JACJTQ010000055">
    <property type="protein sequence ID" value="MBD2694656.1"/>
    <property type="molecule type" value="Genomic_DNA"/>
</dbReference>
<evidence type="ECO:0000313" key="1">
    <source>
        <dbReference type="EMBL" id="MBD2694656.1"/>
    </source>
</evidence>
<proteinExistence type="predicted"/>
<protein>
    <submittedName>
        <fullName evidence="1">Uncharacterized protein</fullName>
    </submittedName>
</protein>
<dbReference type="Proteomes" id="UP000660381">
    <property type="component" value="Unassembled WGS sequence"/>
</dbReference>
<keyword evidence="2" id="KW-1185">Reference proteome</keyword>
<reference evidence="1 2" key="1">
    <citation type="journal article" date="2020" name="ISME J.">
        <title>Comparative genomics reveals insights into cyanobacterial evolution and habitat adaptation.</title>
        <authorList>
            <person name="Chen M.Y."/>
            <person name="Teng W.K."/>
            <person name="Zhao L."/>
            <person name="Hu C.X."/>
            <person name="Zhou Y.K."/>
            <person name="Han B.P."/>
            <person name="Song L.R."/>
            <person name="Shu W.S."/>
        </authorList>
    </citation>
    <scope>NUCLEOTIDE SEQUENCE [LARGE SCALE GENOMIC DNA]</scope>
    <source>
        <strain evidence="1 2">FACHB-362</strain>
    </source>
</reference>